<dbReference type="InterPro" id="IPR050428">
    <property type="entry name" value="TCS_sensor_his_kinase"/>
</dbReference>
<dbReference type="PROSITE" id="PS50109">
    <property type="entry name" value="HIS_KIN"/>
    <property type="match status" value="1"/>
</dbReference>
<dbReference type="PRINTS" id="PR00344">
    <property type="entry name" value="BCTRLSENSOR"/>
</dbReference>
<keyword evidence="5" id="KW-0808">Transferase</keyword>
<dbReference type="GO" id="GO:0005886">
    <property type="term" value="C:plasma membrane"/>
    <property type="evidence" value="ECO:0007669"/>
    <property type="project" value="TreeGrafter"/>
</dbReference>
<dbReference type="InterPro" id="IPR003660">
    <property type="entry name" value="HAMP_dom"/>
</dbReference>
<comment type="subcellular location">
    <subcellularLocation>
        <location evidence="2">Membrane</location>
    </subcellularLocation>
</comment>
<dbReference type="PANTHER" id="PTHR45436:SF16">
    <property type="entry name" value="HISTIDINE KINASE"/>
    <property type="match status" value="1"/>
</dbReference>
<feature type="transmembrane region" description="Helical" evidence="11">
    <location>
        <begin position="30"/>
        <end position="47"/>
    </location>
</feature>
<dbReference type="PANTHER" id="PTHR45436">
    <property type="entry name" value="SENSOR HISTIDINE KINASE YKOH"/>
    <property type="match status" value="1"/>
</dbReference>
<feature type="domain" description="HAMP" evidence="13">
    <location>
        <begin position="48"/>
        <end position="101"/>
    </location>
</feature>
<keyword evidence="6 11" id="KW-0812">Transmembrane</keyword>
<dbReference type="Pfam" id="PF00672">
    <property type="entry name" value="HAMP"/>
    <property type="match status" value="1"/>
</dbReference>
<dbReference type="PROSITE" id="PS50885">
    <property type="entry name" value="HAMP"/>
    <property type="match status" value="1"/>
</dbReference>
<keyword evidence="9" id="KW-0902">Two-component regulatory system</keyword>
<dbReference type="SMART" id="SM00388">
    <property type="entry name" value="HisKA"/>
    <property type="match status" value="1"/>
</dbReference>
<keyword evidence="10 11" id="KW-0472">Membrane</keyword>
<evidence type="ECO:0000256" key="10">
    <source>
        <dbReference type="ARBA" id="ARBA00023136"/>
    </source>
</evidence>
<evidence type="ECO:0000256" key="3">
    <source>
        <dbReference type="ARBA" id="ARBA00012438"/>
    </source>
</evidence>
<dbReference type="SUPFAM" id="SSF47384">
    <property type="entry name" value="Homodimeric domain of signal transducing histidine kinase"/>
    <property type="match status" value="1"/>
</dbReference>
<dbReference type="Gene3D" id="3.30.565.10">
    <property type="entry name" value="Histidine kinase-like ATPase, C-terminal domain"/>
    <property type="match status" value="1"/>
</dbReference>
<sequence length="324" mass="36317">MNLKIKFVLILALLVSIILLLEAFHLLTWIVIVGGALLIVIGAYMFVRQVTQPLKRLNEQIKRISASNLKERVTLDTGSNELQQIAASFNAMLERLQKGFEVQNSFVHHASHELRTPLANMLAQTEVALKRDLSSLEARQVLQSLREEQQELIELTNSLLLLTQYEKISSSSGWPQVRLDQLLYDTIDLVKGIYPDIRWSVSFSDMPEHELALSVKGNDALLRSACKNLIKNAYQYSTNKNVTITLETGPDTVSIVIDNEGPVLSASEQDRLFIPFFRGANAMGTKGFGLGLLIVSRIVQLHNGKIIYSTPRTGLNRFTVVFGR</sequence>
<dbReference type="EC" id="2.7.13.3" evidence="3"/>
<dbReference type="CDD" id="cd06225">
    <property type="entry name" value="HAMP"/>
    <property type="match status" value="1"/>
</dbReference>
<dbReference type="Proteomes" id="UP000290545">
    <property type="component" value="Unassembled WGS sequence"/>
</dbReference>
<evidence type="ECO:0000313" key="15">
    <source>
        <dbReference type="Proteomes" id="UP000290545"/>
    </source>
</evidence>
<dbReference type="Gene3D" id="1.10.287.130">
    <property type="match status" value="1"/>
</dbReference>
<evidence type="ECO:0000256" key="11">
    <source>
        <dbReference type="SAM" id="Phobius"/>
    </source>
</evidence>
<dbReference type="Pfam" id="PF00512">
    <property type="entry name" value="HisKA"/>
    <property type="match status" value="1"/>
</dbReference>
<feature type="domain" description="Histidine kinase" evidence="12">
    <location>
        <begin position="109"/>
        <end position="324"/>
    </location>
</feature>
<evidence type="ECO:0000256" key="2">
    <source>
        <dbReference type="ARBA" id="ARBA00004370"/>
    </source>
</evidence>
<evidence type="ECO:0000259" key="12">
    <source>
        <dbReference type="PROSITE" id="PS50109"/>
    </source>
</evidence>
<protein>
    <recommendedName>
        <fullName evidence="3">histidine kinase</fullName>
        <ecNumber evidence="3">2.7.13.3</ecNumber>
    </recommendedName>
</protein>
<dbReference type="InterPro" id="IPR005467">
    <property type="entry name" value="His_kinase_dom"/>
</dbReference>
<dbReference type="InterPro" id="IPR003661">
    <property type="entry name" value="HisK_dim/P_dom"/>
</dbReference>
<dbReference type="CDD" id="cd00082">
    <property type="entry name" value="HisKA"/>
    <property type="match status" value="1"/>
</dbReference>
<dbReference type="GO" id="GO:0000155">
    <property type="term" value="F:phosphorelay sensor kinase activity"/>
    <property type="evidence" value="ECO:0007669"/>
    <property type="project" value="InterPro"/>
</dbReference>
<evidence type="ECO:0000313" key="14">
    <source>
        <dbReference type="EMBL" id="RXK87219.1"/>
    </source>
</evidence>
<evidence type="ECO:0000259" key="13">
    <source>
        <dbReference type="PROSITE" id="PS50885"/>
    </source>
</evidence>
<comment type="caution">
    <text evidence="14">The sequence shown here is derived from an EMBL/GenBank/DDBJ whole genome shotgun (WGS) entry which is preliminary data.</text>
</comment>
<dbReference type="EMBL" id="SDHZ01000001">
    <property type="protein sequence ID" value="RXK87219.1"/>
    <property type="molecule type" value="Genomic_DNA"/>
</dbReference>
<dbReference type="InterPro" id="IPR036890">
    <property type="entry name" value="HATPase_C_sf"/>
</dbReference>
<name>A0A4Q1DF17_9BACT</name>
<dbReference type="AlphaFoldDB" id="A0A4Q1DF17"/>
<evidence type="ECO:0000256" key="1">
    <source>
        <dbReference type="ARBA" id="ARBA00000085"/>
    </source>
</evidence>
<evidence type="ECO:0000256" key="4">
    <source>
        <dbReference type="ARBA" id="ARBA00022553"/>
    </source>
</evidence>
<dbReference type="SMART" id="SM00304">
    <property type="entry name" value="HAMP"/>
    <property type="match status" value="1"/>
</dbReference>
<keyword evidence="4" id="KW-0597">Phosphoprotein</keyword>
<keyword evidence="15" id="KW-1185">Reference proteome</keyword>
<evidence type="ECO:0000256" key="5">
    <source>
        <dbReference type="ARBA" id="ARBA00022679"/>
    </source>
</evidence>
<dbReference type="Pfam" id="PF02518">
    <property type="entry name" value="HATPase_c"/>
    <property type="match status" value="1"/>
</dbReference>
<dbReference type="SMART" id="SM00387">
    <property type="entry name" value="HATPase_c"/>
    <property type="match status" value="1"/>
</dbReference>
<dbReference type="SUPFAM" id="SSF55874">
    <property type="entry name" value="ATPase domain of HSP90 chaperone/DNA topoisomerase II/histidine kinase"/>
    <property type="match status" value="1"/>
</dbReference>
<dbReference type="SUPFAM" id="SSF158472">
    <property type="entry name" value="HAMP domain-like"/>
    <property type="match status" value="1"/>
</dbReference>
<reference evidence="14 15" key="1">
    <citation type="submission" date="2019-01" db="EMBL/GenBank/DDBJ databases">
        <title>Filimonas sp. strain TTM-71.</title>
        <authorList>
            <person name="Chen W.-M."/>
        </authorList>
    </citation>
    <scope>NUCLEOTIDE SEQUENCE [LARGE SCALE GENOMIC DNA]</scope>
    <source>
        <strain evidence="14 15">TTM-71</strain>
    </source>
</reference>
<comment type="catalytic activity">
    <reaction evidence="1">
        <text>ATP + protein L-histidine = ADP + protein N-phospho-L-histidine.</text>
        <dbReference type="EC" id="2.7.13.3"/>
    </reaction>
</comment>
<proteinExistence type="predicted"/>
<dbReference type="RefSeq" id="WP_129002969.1">
    <property type="nucleotide sequence ID" value="NZ_SDHZ01000001.1"/>
</dbReference>
<keyword evidence="7" id="KW-0418">Kinase</keyword>
<evidence type="ECO:0000256" key="7">
    <source>
        <dbReference type="ARBA" id="ARBA00022777"/>
    </source>
</evidence>
<dbReference type="OrthoDB" id="594725at2"/>
<gene>
    <name evidence="14" type="ORF">ESB13_10690</name>
</gene>
<evidence type="ECO:0000256" key="9">
    <source>
        <dbReference type="ARBA" id="ARBA00023012"/>
    </source>
</evidence>
<keyword evidence="8 11" id="KW-1133">Transmembrane helix</keyword>
<dbReference type="InterPro" id="IPR004358">
    <property type="entry name" value="Sig_transdc_His_kin-like_C"/>
</dbReference>
<dbReference type="InterPro" id="IPR036097">
    <property type="entry name" value="HisK_dim/P_sf"/>
</dbReference>
<feature type="transmembrane region" description="Helical" evidence="11">
    <location>
        <begin position="7"/>
        <end position="24"/>
    </location>
</feature>
<evidence type="ECO:0000256" key="8">
    <source>
        <dbReference type="ARBA" id="ARBA00022989"/>
    </source>
</evidence>
<dbReference type="InterPro" id="IPR003594">
    <property type="entry name" value="HATPase_dom"/>
</dbReference>
<organism evidence="14 15">
    <name type="scientific">Filimonas effusa</name>
    <dbReference type="NCBI Taxonomy" id="2508721"/>
    <lineage>
        <taxon>Bacteria</taxon>
        <taxon>Pseudomonadati</taxon>
        <taxon>Bacteroidota</taxon>
        <taxon>Chitinophagia</taxon>
        <taxon>Chitinophagales</taxon>
        <taxon>Chitinophagaceae</taxon>
        <taxon>Filimonas</taxon>
    </lineage>
</organism>
<accession>A0A4Q1DF17</accession>
<dbReference type="Gene3D" id="6.10.340.10">
    <property type="match status" value="1"/>
</dbReference>
<evidence type="ECO:0000256" key="6">
    <source>
        <dbReference type="ARBA" id="ARBA00022692"/>
    </source>
</evidence>